<organism evidence="1 2">
    <name type="scientific">Pseudomonas syringae pv. theae</name>
    <dbReference type="NCBI Taxonomy" id="103985"/>
    <lineage>
        <taxon>Bacteria</taxon>
        <taxon>Pseudomonadati</taxon>
        <taxon>Pseudomonadota</taxon>
        <taxon>Gammaproteobacteria</taxon>
        <taxon>Pseudomonadales</taxon>
        <taxon>Pseudomonadaceae</taxon>
        <taxon>Pseudomonas</taxon>
        <taxon>Pseudomonas syringae</taxon>
    </lineage>
</organism>
<name>A0A3M5MVW8_PSESX</name>
<sequence>MSNSFEQTRADELEAVEKAIDALSEAPDLDTLWEQQRGIRDRLLNAWSTLIGDEEHDEWLDKLNAATQRRQREL</sequence>
<proteinExistence type="predicted"/>
<dbReference type="Proteomes" id="UP000282636">
    <property type="component" value="Unassembled WGS sequence"/>
</dbReference>
<gene>
    <name evidence="1" type="ORF">ALP44_01336</name>
</gene>
<comment type="caution">
    <text evidence="1">The sequence shown here is derived from an EMBL/GenBank/DDBJ whole genome shotgun (WGS) entry which is preliminary data.</text>
</comment>
<dbReference type="AlphaFoldDB" id="A0A3M5MVW8"/>
<accession>A0A3M5MVW8</accession>
<evidence type="ECO:0000313" key="2">
    <source>
        <dbReference type="Proteomes" id="UP000282636"/>
    </source>
</evidence>
<protein>
    <submittedName>
        <fullName evidence="1">Uncharacterized protein</fullName>
    </submittedName>
</protein>
<dbReference type="RefSeq" id="WP_019333451.1">
    <property type="nucleotide sequence ID" value="NZ_BQUM01000005.1"/>
</dbReference>
<dbReference type="EMBL" id="RBTL01000236">
    <property type="protein sequence ID" value="RMT64157.1"/>
    <property type="molecule type" value="Genomic_DNA"/>
</dbReference>
<reference evidence="1 2" key="1">
    <citation type="submission" date="2018-08" db="EMBL/GenBank/DDBJ databases">
        <title>Recombination of ecologically and evolutionarily significant loci maintains genetic cohesion in the Pseudomonas syringae species complex.</title>
        <authorList>
            <person name="Dillon M."/>
            <person name="Thakur S."/>
            <person name="Almeida R.N.D."/>
            <person name="Weir B.S."/>
            <person name="Guttman D.S."/>
        </authorList>
    </citation>
    <scope>NUCLEOTIDE SEQUENCE [LARGE SCALE GENOMIC DNA]</scope>
    <source>
        <strain evidence="1 2">ICMP 3934</strain>
    </source>
</reference>
<evidence type="ECO:0000313" key="1">
    <source>
        <dbReference type="EMBL" id="RMT64157.1"/>
    </source>
</evidence>